<dbReference type="Proteomes" id="UP001215598">
    <property type="component" value="Unassembled WGS sequence"/>
</dbReference>
<dbReference type="EMBL" id="JARKIB010000009">
    <property type="protein sequence ID" value="KAJ7776163.1"/>
    <property type="molecule type" value="Genomic_DNA"/>
</dbReference>
<proteinExistence type="predicted"/>
<gene>
    <name evidence="1" type="ORF">B0H16DRAFT_1449609</name>
</gene>
<name>A0AAD7K330_9AGAR</name>
<accession>A0AAD7K330</accession>
<evidence type="ECO:0000313" key="1">
    <source>
        <dbReference type="EMBL" id="KAJ7776163.1"/>
    </source>
</evidence>
<keyword evidence="2" id="KW-1185">Reference proteome</keyword>
<dbReference type="AlphaFoldDB" id="A0AAD7K330"/>
<comment type="caution">
    <text evidence="1">The sequence shown here is derived from an EMBL/GenBank/DDBJ whole genome shotgun (WGS) entry which is preliminary data.</text>
</comment>
<sequence>MNDEEAVRRPTLPSRPRRNCGTCRECINSDTVTVQSSQPLLPNVHHLFDASFNTLRLSVSQVVERRHPLDALPPSRAFGGSSLISSGVRAKSSPPLRGGGVVVETVHSRRVTPIQDGPWLGPPRVQFIKLKPTLMPTNKPFDFPPEMEREIFETAAIQHPKMIHTLLLVCHRVHVWVEPFLYRVIQILHTSSRVLTVFQSKPSTFLRLAVHHLWITPAKEAPKILPNCSSVHSLFLNGGLTPDLLDILDGMRVRKMSISVPVPLSGWPEQAFTRPAFRHVTHLDMYQDEGERTRWEDWSSLASLPALTHVCLSETTSSHILHDVLAECPRLVVVITAWWVDDEKDATLFAQTLTTTDPRVVLITVSSYDEDWKTGAKGGDDFWARAETFVARKRRGEIEKNCFVLKV</sequence>
<reference evidence="1" key="1">
    <citation type="submission" date="2023-03" db="EMBL/GenBank/DDBJ databases">
        <title>Massive genome expansion in bonnet fungi (Mycena s.s.) driven by repeated elements and novel gene families across ecological guilds.</title>
        <authorList>
            <consortium name="Lawrence Berkeley National Laboratory"/>
            <person name="Harder C.B."/>
            <person name="Miyauchi S."/>
            <person name="Viragh M."/>
            <person name="Kuo A."/>
            <person name="Thoen E."/>
            <person name="Andreopoulos B."/>
            <person name="Lu D."/>
            <person name="Skrede I."/>
            <person name="Drula E."/>
            <person name="Henrissat B."/>
            <person name="Morin E."/>
            <person name="Kohler A."/>
            <person name="Barry K."/>
            <person name="LaButti K."/>
            <person name="Morin E."/>
            <person name="Salamov A."/>
            <person name="Lipzen A."/>
            <person name="Mereny Z."/>
            <person name="Hegedus B."/>
            <person name="Baldrian P."/>
            <person name="Stursova M."/>
            <person name="Weitz H."/>
            <person name="Taylor A."/>
            <person name="Grigoriev I.V."/>
            <person name="Nagy L.G."/>
            <person name="Martin F."/>
            <person name="Kauserud H."/>
        </authorList>
    </citation>
    <scope>NUCLEOTIDE SEQUENCE</scope>
    <source>
        <strain evidence="1">CBHHK182m</strain>
    </source>
</reference>
<evidence type="ECO:0000313" key="2">
    <source>
        <dbReference type="Proteomes" id="UP001215598"/>
    </source>
</evidence>
<protein>
    <submittedName>
        <fullName evidence="1">Uncharacterized protein</fullName>
    </submittedName>
</protein>
<organism evidence="1 2">
    <name type="scientific">Mycena metata</name>
    <dbReference type="NCBI Taxonomy" id="1033252"/>
    <lineage>
        <taxon>Eukaryota</taxon>
        <taxon>Fungi</taxon>
        <taxon>Dikarya</taxon>
        <taxon>Basidiomycota</taxon>
        <taxon>Agaricomycotina</taxon>
        <taxon>Agaricomycetes</taxon>
        <taxon>Agaricomycetidae</taxon>
        <taxon>Agaricales</taxon>
        <taxon>Marasmiineae</taxon>
        <taxon>Mycenaceae</taxon>
        <taxon>Mycena</taxon>
    </lineage>
</organism>